<accession>A0A9Q0QZN2</accession>
<protein>
    <recommendedName>
        <fullName evidence="7">AP2/ERF domain-containing protein</fullName>
    </recommendedName>
</protein>
<dbReference type="Gene3D" id="3.30.730.10">
    <property type="entry name" value="AP2/ERF domain"/>
    <property type="match status" value="1"/>
</dbReference>
<sequence>MISTLHEYHGGLHLHSRHYHRQPPERRRLNSLVSLLLPSFASPSFPSSLSFLFGFSFSRVTNPWRQGFGKRESFYFFILFFFQLVLAVPDFCWDPDWFSNVAFGGNFVNAMEIRSSICTDLRNYTDLSSFGRNVIANAVKTINLLVPFRSTLEMKLEVSPCAFLTIDEAIFHLCPSLSSRTLFFCSVQTSKECTVGFLMASREKTKVKGSIGSGKELHFRGVRKRPWGRYAAEIRDPGKKSRVWLGTFDTAEEAARAYDSAAREFRGSKAKTNFPLTSEINNNINNQQSPSQSSTVESTSREGFSPAPPLALDLLHSGGGDGRGGSCIGSNGGFAMRFPFHQHSHPHHQQLGVLPTAHPFFFFDPFVRSENMNMNHHHLRFDPVVTTATAATDFQTAFAGCVSGAQSDSDSSSIVDISNHSISPLNPRRLLDVDLNLPPPSEVA</sequence>
<keyword evidence="5" id="KW-0539">Nucleus</keyword>
<reference evidence="8" key="1">
    <citation type="journal article" date="2023" name="Plant J.">
        <title>The genome of the king protea, Protea cynaroides.</title>
        <authorList>
            <person name="Chang J."/>
            <person name="Duong T.A."/>
            <person name="Schoeman C."/>
            <person name="Ma X."/>
            <person name="Roodt D."/>
            <person name="Barker N."/>
            <person name="Li Z."/>
            <person name="Van de Peer Y."/>
            <person name="Mizrachi E."/>
        </authorList>
    </citation>
    <scope>NUCLEOTIDE SEQUENCE</scope>
    <source>
        <tissue evidence="8">Young leaves</tissue>
    </source>
</reference>
<keyword evidence="9" id="KW-1185">Reference proteome</keyword>
<dbReference type="PRINTS" id="PR00367">
    <property type="entry name" value="ETHRSPELEMNT"/>
</dbReference>
<dbReference type="EMBL" id="JAMYWD010000003">
    <property type="protein sequence ID" value="KAJ4977535.1"/>
    <property type="molecule type" value="Genomic_DNA"/>
</dbReference>
<name>A0A9Q0QZN2_9MAGN</name>
<evidence type="ECO:0000313" key="9">
    <source>
        <dbReference type="Proteomes" id="UP001141806"/>
    </source>
</evidence>
<dbReference type="PROSITE" id="PS51032">
    <property type="entry name" value="AP2_ERF"/>
    <property type="match status" value="1"/>
</dbReference>
<evidence type="ECO:0000256" key="1">
    <source>
        <dbReference type="ARBA" id="ARBA00004123"/>
    </source>
</evidence>
<dbReference type="GO" id="GO:0003700">
    <property type="term" value="F:DNA-binding transcription factor activity"/>
    <property type="evidence" value="ECO:0007669"/>
    <property type="project" value="InterPro"/>
</dbReference>
<dbReference type="InterPro" id="IPR036955">
    <property type="entry name" value="AP2/ERF_dom_sf"/>
</dbReference>
<evidence type="ECO:0000256" key="4">
    <source>
        <dbReference type="ARBA" id="ARBA00023163"/>
    </source>
</evidence>
<evidence type="ECO:0000256" key="3">
    <source>
        <dbReference type="ARBA" id="ARBA00023125"/>
    </source>
</evidence>
<comment type="caution">
    <text evidence="8">The sequence shown here is derived from an EMBL/GenBank/DDBJ whole genome shotgun (WGS) entry which is preliminary data.</text>
</comment>
<feature type="compositionally biased region" description="Low complexity" evidence="6">
    <location>
        <begin position="279"/>
        <end position="298"/>
    </location>
</feature>
<dbReference type="PANTHER" id="PTHR31677:SF228">
    <property type="entry name" value="ETHYLENE-RESPONSIVE TRANSCRIPTION FACTOR 10-RELATED"/>
    <property type="match status" value="1"/>
</dbReference>
<dbReference type="OrthoDB" id="1932364at2759"/>
<evidence type="ECO:0000256" key="2">
    <source>
        <dbReference type="ARBA" id="ARBA00023015"/>
    </source>
</evidence>
<proteinExistence type="predicted"/>
<dbReference type="GO" id="GO:0003677">
    <property type="term" value="F:DNA binding"/>
    <property type="evidence" value="ECO:0007669"/>
    <property type="project" value="UniProtKB-KW"/>
</dbReference>
<gene>
    <name evidence="8" type="ORF">NE237_002641</name>
</gene>
<keyword evidence="2" id="KW-0805">Transcription regulation</keyword>
<evidence type="ECO:0000256" key="5">
    <source>
        <dbReference type="ARBA" id="ARBA00023242"/>
    </source>
</evidence>
<dbReference type="PANTHER" id="PTHR31677">
    <property type="entry name" value="AP2 DOMAIN CLASS TRANSCRIPTION FACTOR"/>
    <property type="match status" value="1"/>
</dbReference>
<dbReference type="GO" id="GO:0005634">
    <property type="term" value="C:nucleus"/>
    <property type="evidence" value="ECO:0007669"/>
    <property type="project" value="UniProtKB-SubCell"/>
</dbReference>
<keyword evidence="3" id="KW-0238">DNA-binding</keyword>
<dbReference type="CDD" id="cd00018">
    <property type="entry name" value="AP2"/>
    <property type="match status" value="1"/>
</dbReference>
<dbReference type="SUPFAM" id="SSF54171">
    <property type="entry name" value="DNA-binding domain"/>
    <property type="match status" value="1"/>
</dbReference>
<feature type="domain" description="AP2/ERF" evidence="7">
    <location>
        <begin position="218"/>
        <end position="275"/>
    </location>
</feature>
<dbReference type="InterPro" id="IPR001471">
    <property type="entry name" value="AP2/ERF_dom"/>
</dbReference>
<organism evidence="8 9">
    <name type="scientific">Protea cynaroides</name>
    <dbReference type="NCBI Taxonomy" id="273540"/>
    <lineage>
        <taxon>Eukaryota</taxon>
        <taxon>Viridiplantae</taxon>
        <taxon>Streptophyta</taxon>
        <taxon>Embryophyta</taxon>
        <taxon>Tracheophyta</taxon>
        <taxon>Spermatophyta</taxon>
        <taxon>Magnoliopsida</taxon>
        <taxon>Proteales</taxon>
        <taxon>Proteaceae</taxon>
        <taxon>Protea</taxon>
    </lineage>
</organism>
<evidence type="ECO:0000313" key="8">
    <source>
        <dbReference type="EMBL" id="KAJ4977535.1"/>
    </source>
</evidence>
<dbReference type="AlphaFoldDB" id="A0A9Q0QZN2"/>
<dbReference type="InterPro" id="IPR016177">
    <property type="entry name" value="DNA-bd_dom_sf"/>
</dbReference>
<dbReference type="FunFam" id="3.30.730.10:FF:000001">
    <property type="entry name" value="Ethylene-responsive transcription factor 2"/>
    <property type="match status" value="1"/>
</dbReference>
<evidence type="ECO:0000259" key="7">
    <source>
        <dbReference type="PROSITE" id="PS51032"/>
    </source>
</evidence>
<evidence type="ECO:0000256" key="6">
    <source>
        <dbReference type="SAM" id="MobiDB-lite"/>
    </source>
</evidence>
<keyword evidence="4" id="KW-0804">Transcription</keyword>
<dbReference type="SMART" id="SM00380">
    <property type="entry name" value="AP2"/>
    <property type="match status" value="1"/>
</dbReference>
<dbReference type="Pfam" id="PF00847">
    <property type="entry name" value="AP2"/>
    <property type="match status" value="1"/>
</dbReference>
<dbReference type="Proteomes" id="UP001141806">
    <property type="component" value="Unassembled WGS sequence"/>
</dbReference>
<comment type="subcellular location">
    <subcellularLocation>
        <location evidence="1">Nucleus</location>
    </subcellularLocation>
</comment>
<feature type="region of interest" description="Disordered" evidence="6">
    <location>
        <begin position="279"/>
        <end position="316"/>
    </location>
</feature>